<feature type="region of interest" description="Disordered" evidence="1">
    <location>
        <begin position="1"/>
        <end position="54"/>
    </location>
</feature>
<dbReference type="EMBL" id="JABFTP020000124">
    <property type="protein sequence ID" value="KAL3278960.1"/>
    <property type="molecule type" value="Genomic_DNA"/>
</dbReference>
<feature type="compositionally biased region" description="Basic and acidic residues" evidence="1">
    <location>
        <begin position="20"/>
        <end position="34"/>
    </location>
</feature>
<gene>
    <name evidence="2" type="ORF">HHI36_016478</name>
</gene>
<feature type="compositionally biased region" description="Acidic residues" evidence="1">
    <location>
        <begin position="41"/>
        <end position="54"/>
    </location>
</feature>
<dbReference type="AlphaFoldDB" id="A0ABD2NKM9"/>
<name>A0ABD2NKM9_9CUCU</name>
<evidence type="ECO:0000313" key="3">
    <source>
        <dbReference type="Proteomes" id="UP001516400"/>
    </source>
</evidence>
<keyword evidence="3" id="KW-1185">Reference proteome</keyword>
<organism evidence="2 3">
    <name type="scientific">Cryptolaemus montrouzieri</name>
    <dbReference type="NCBI Taxonomy" id="559131"/>
    <lineage>
        <taxon>Eukaryota</taxon>
        <taxon>Metazoa</taxon>
        <taxon>Ecdysozoa</taxon>
        <taxon>Arthropoda</taxon>
        <taxon>Hexapoda</taxon>
        <taxon>Insecta</taxon>
        <taxon>Pterygota</taxon>
        <taxon>Neoptera</taxon>
        <taxon>Endopterygota</taxon>
        <taxon>Coleoptera</taxon>
        <taxon>Polyphaga</taxon>
        <taxon>Cucujiformia</taxon>
        <taxon>Coccinelloidea</taxon>
        <taxon>Coccinellidae</taxon>
        <taxon>Scymninae</taxon>
        <taxon>Scymnini</taxon>
        <taxon>Cryptolaemus</taxon>
    </lineage>
</organism>
<proteinExistence type="predicted"/>
<evidence type="ECO:0000256" key="1">
    <source>
        <dbReference type="SAM" id="MobiDB-lite"/>
    </source>
</evidence>
<dbReference type="Proteomes" id="UP001516400">
    <property type="component" value="Unassembled WGS sequence"/>
</dbReference>
<accession>A0ABD2NKM9</accession>
<evidence type="ECO:0000313" key="2">
    <source>
        <dbReference type="EMBL" id="KAL3278960.1"/>
    </source>
</evidence>
<reference evidence="2 3" key="1">
    <citation type="journal article" date="2021" name="BMC Biol.">
        <title>Horizontally acquired antibacterial genes associated with adaptive radiation of ladybird beetles.</title>
        <authorList>
            <person name="Li H.S."/>
            <person name="Tang X.F."/>
            <person name="Huang Y.H."/>
            <person name="Xu Z.Y."/>
            <person name="Chen M.L."/>
            <person name="Du X.Y."/>
            <person name="Qiu B.Y."/>
            <person name="Chen P.T."/>
            <person name="Zhang W."/>
            <person name="Slipinski A."/>
            <person name="Escalona H.E."/>
            <person name="Waterhouse R.M."/>
            <person name="Zwick A."/>
            <person name="Pang H."/>
        </authorList>
    </citation>
    <scope>NUCLEOTIDE SEQUENCE [LARGE SCALE GENOMIC DNA]</scope>
    <source>
        <strain evidence="2">SYSU2018</strain>
    </source>
</reference>
<protein>
    <submittedName>
        <fullName evidence="2">Uncharacterized protein</fullName>
    </submittedName>
</protein>
<comment type="caution">
    <text evidence="2">The sequence shown here is derived from an EMBL/GenBank/DDBJ whole genome shotgun (WGS) entry which is preliminary data.</text>
</comment>
<feature type="non-terminal residue" evidence="2">
    <location>
        <position position="1"/>
    </location>
</feature>
<sequence>DELGNPAADKDTDDEEENDEPNKIAKLESSDTKQEFNSYGEPEDVCEAGNCAED</sequence>